<dbReference type="OrthoDB" id="164951at2759"/>
<name>A0A2R6RHQ7_9APHY</name>
<evidence type="ECO:0000313" key="3">
    <source>
        <dbReference type="Proteomes" id="UP000186601"/>
    </source>
</evidence>
<feature type="region of interest" description="Disordered" evidence="1">
    <location>
        <begin position="1"/>
        <end position="30"/>
    </location>
</feature>
<accession>A0A2R6RHQ7</accession>
<dbReference type="EMBL" id="MLYV02000259">
    <property type="protein sequence ID" value="PSS29554.1"/>
    <property type="molecule type" value="Genomic_DNA"/>
</dbReference>
<dbReference type="STRING" id="98765.A0A2R6RHQ7"/>
<comment type="caution">
    <text evidence="2">The sequence shown here is derived from an EMBL/GenBank/DDBJ whole genome shotgun (WGS) entry which is preliminary data.</text>
</comment>
<protein>
    <submittedName>
        <fullName evidence="2">Uncharacterized protein</fullName>
    </submittedName>
</protein>
<reference evidence="2 3" key="1">
    <citation type="submission" date="2018-02" db="EMBL/GenBank/DDBJ databases">
        <title>Genome sequence of the basidiomycete white-rot fungus Phlebia centrifuga.</title>
        <authorList>
            <person name="Granchi Z."/>
            <person name="Peng M."/>
            <person name="de Vries R.P."/>
            <person name="Hilden K."/>
            <person name="Makela M.R."/>
            <person name="Grigoriev I."/>
            <person name="Riley R."/>
        </authorList>
    </citation>
    <scope>NUCLEOTIDE SEQUENCE [LARGE SCALE GENOMIC DNA]</scope>
    <source>
        <strain evidence="2 3">FBCC195</strain>
    </source>
</reference>
<proteinExistence type="predicted"/>
<organism evidence="2 3">
    <name type="scientific">Hermanssonia centrifuga</name>
    <dbReference type="NCBI Taxonomy" id="98765"/>
    <lineage>
        <taxon>Eukaryota</taxon>
        <taxon>Fungi</taxon>
        <taxon>Dikarya</taxon>
        <taxon>Basidiomycota</taxon>
        <taxon>Agaricomycotina</taxon>
        <taxon>Agaricomycetes</taxon>
        <taxon>Polyporales</taxon>
        <taxon>Meruliaceae</taxon>
        <taxon>Hermanssonia</taxon>
    </lineage>
</organism>
<sequence>MSPLKLSKVQMISSKKGPSKTRKVDQPSSLGALRAAADAGKKEWMHSKNTSEAYAGYVKQAQQDNDTYHGSYCYNKLTDTVTGNPASSAWVQDMLQALKNRLQANGAGNQNHAEAMLIEDLRKTLDWSTLQCPSNWLEKELADVDTLHFVAKHLMMRAFAASGFVIWTR</sequence>
<evidence type="ECO:0000313" key="2">
    <source>
        <dbReference type="EMBL" id="PSS29554.1"/>
    </source>
</evidence>
<keyword evidence="3" id="KW-1185">Reference proteome</keyword>
<evidence type="ECO:0000256" key="1">
    <source>
        <dbReference type="SAM" id="MobiDB-lite"/>
    </source>
</evidence>
<gene>
    <name evidence="2" type="ORF">PHLCEN_2v2953</name>
</gene>
<dbReference type="Proteomes" id="UP000186601">
    <property type="component" value="Unassembled WGS sequence"/>
</dbReference>
<dbReference type="AlphaFoldDB" id="A0A2R6RHQ7"/>